<reference evidence="2" key="1">
    <citation type="submission" date="2017-09" db="EMBL/GenBank/DDBJ databases">
        <authorList>
            <person name="Varghese N."/>
            <person name="Submissions S."/>
        </authorList>
    </citation>
    <scope>NUCLEOTIDE SEQUENCE [LARGE SCALE GENOMIC DNA]</scope>
    <source>
        <strain evidence="2">DSM 29961</strain>
    </source>
</reference>
<gene>
    <name evidence="1" type="ORF">SAMN06269250_4097</name>
</gene>
<evidence type="ECO:0000313" key="1">
    <source>
        <dbReference type="EMBL" id="SOD92668.1"/>
    </source>
</evidence>
<name>A0A286GB12_9BACT</name>
<dbReference type="EMBL" id="OCNH01000003">
    <property type="protein sequence ID" value="SOD92668.1"/>
    <property type="molecule type" value="Genomic_DNA"/>
</dbReference>
<evidence type="ECO:0000313" key="2">
    <source>
        <dbReference type="Proteomes" id="UP000219452"/>
    </source>
</evidence>
<proteinExistence type="predicted"/>
<dbReference type="AlphaFoldDB" id="A0A286GB12"/>
<dbReference type="Proteomes" id="UP000219452">
    <property type="component" value="Unassembled WGS sequence"/>
</dbReference>
<accession>A0A286GB12</accession>
<keyword evidence="2" id="KW-1185">Reference proteome</keyword>
<dbReference type="Pfam" id="PF17132">
    <property type="entry name" value="Glyco_hydro_106"/>
    <property type="match status" value="1"/>
</dbReference>
<sequence>MIVAVILMRSFLDVGRLDALVTNFQNLSNSARPRVWWHWVNGNVTKDGISSTPGNVNPLK</sequence>
<organism evidence="1 2">
    <name type="scientific">Spirosoma fluviale</name>
    <dbReference type="NCBI Taxonomy" id="1597977"/>
    <lineage>
        <taxon>Bacteria</taxon>
        <taxon>Pseudomonadati</taxon>
        <taxon>Bacteroidota</taxon>
        <taxon>Cytophagia</taxon>
        <taxon>Cytophagales</taxon>
        <taxon>Cytophagaceae</taxon>
        <taxon>Spirosoma</taxon>
    </lineage>
</organism>
<protein>
    <submittedName>
        <fullName evidence="1">Alpha-L-rhamnosidase</fullName>
    </submittedName>
</protein>